<keyword evidence="3" id="KW-1185">Reference proteome</keyword>
<dbReference type="RefSeq" id="WP_233393155.1">
    <property type="nucleotide sequence ID" value="NZ_JAJTWT010000006.1"/>
</dbReference>
<dbReference type="EMBL" id="JAJTWT010000006">
    <property type="protein sequence ID" value="MCE4538713.1"/>
    <property type="molecule type" value="Genomic_DNA"/>
</dbReference>
<proteinExistence type="predicted"/>
<comment type="caution">
    <text evidence="2">The sequence shown here is derived from an EMBL/GenBank/DDBJ whole genome shotgun (WGS) entry which is preliminary data.</text>
</comment>
<dbReference type="Proteomes" id="UP001201463">
    <property type="component" value="Unassembled WGS sequence"/>
</dbReference>
<feature type="region of interest" description="Disordered" evidence="1">
    <location>
        <begin position="160"/>
        <end position="192"/>
    </location>
</feature>
<organism evidence="2 3">
    <name type="scientific">Pelomonas caseinilytica</name>
    <dbReference type="NCBI Taxonomy" id="2906763"/>
    <lineage>
        <taxon>Bacteria</taxon>
        <taxon>Pseudomonadati</taxon>
        <taxon>Pseudomonadota</taxon>
        <taxon>Betaproteobacteria</taxon>
        <taxon>Burkholderiales</taxon>
        <taxon>Sphaerotilaceae</taxon>
        <taxon>Roseateles</taxon>
    </lineage>
</organism>
<protein>
    <submittedName>
        <fullName evidence="2">Uncharacterized protein</fullName>
    </submittedName>
</protein>
<accession>A0ABS8XI66</accession>
<evidence type="ECO:0000256" key="1">
    <source>
        <dbReference type="SAM" id="MobiDB-lite"/>
    </source>
</evidence>
<gene>
    <name evidence="2" type="ORF">LXT12_15785</name>
</gene>
<evidence type="ECO:0000313" key="3">
    <source>
        <dbReference type="Proteomes" id="UP001201463"/>
    </source>
</evidence>
<reference evidence="2 3" key="1">
    <citation type="submission" date="2021-12" db="EMBL/GenBank/DDBJ databases">
        <title>Genome seq of p7.</title>
        <authorList>
            <person name="Seo T."/>
        </authorList>
    </citation>
    <scope>NUCLEOTIDE SEQUENCE [LARGE SCALE GENOMIC DNA]</scope>
    <source>
        <strain evidence="2 3">P7</strain>
    </source>
</reference>
<name>A0ABS8XI66_9BURK</name>
<evidence type="ECO:0000313" key="2">
    <source>
        <dbReference type="EMBL" id="MCE4538713.1"/>
    </source>
</evidence>
<sequence length="376" mass="40255">MAEPDAFDPTHALDGWRVPAPAPVDLALAGLSSPQDAEPDLALPCLQAAAVEAEADGFDPTHALDGWQMPAPAPLDLQLRSLLRAGRPRPDEAKVAWLKARGYETLDIEDVELPESVSDFAVLEASVLVIAPPPPEPVYPRGFAEADLLQEPVEPSIDTAAAAEPQPEPPAVDAPTLDFQASPPPTPDPRQVLQSLELPQVPPPSAAHEAPVLDIPLVSPSGEGHPRLLAAWQPQAWTALVRRLADASVEVRQAAGGSQVHHHAPQWLCALWPPLGDAPPLLARWPELAAVVDADSATQALRALLDDLPPDAELWRADLLDVDWALLAELVVRRDAALRPAQAAALRELAEQEREASLARIGAGYARQGRVMRRHS</sequence>